<keyword evidence="5" id="KW-1185">Reference proteome</keyword>
<feature type="region of interest" description="Disordered" evidence="2">
    <location>
        <begin position="1"/>
        <end position="95"/>
    </location>
</feature>
<dbReference type="Proteomes" id="UP001530400">
    <property type="component" value="Unassembled WGS sequence"/>
</dbReference>
<evidence type="ECO:0000256" key="2">
    <source>
        <dbReference type="SAM" id="MobiDB-lite"/>
    </source>
</evidence>
<keyword evidence="1" id="KW-0175">Coiled coil</keyword>
<feature type="compositionally biased region" description="Polar residues" evidence="2">
    <location>
        <begin position="461"/>
        <end position="470"/>
    </location>
</feature>
<feature type="compositionally biased region" description="Basic and acidic residues" evidence="2">
    <location>
        <begin position="13"/>
        <end position="30"/>
    </location>
</feature>
<sequence length="576" mass="65545">MVKDASTEASKPPTEHKETAAADTKKRGREEMDDGPLVKAPRVDTAAHPVDQEPCDDGYGVPAKDDQTEEKTVGESVTQEEKDDSSEDEAPAPPESLLKLQFAKPEMNDEDSAKFRQADNRRIKDDRAVRSAHSKLLKAKTEAAKAQAKYEECQRIYSEAKAKAELNVERDATALLLEPTPWNTYYRHLQSFYERNGHCNFKRNITDADVAGLSEEAEKELRTLSWWTCRQRKAKRQGELEGYKVHLLNRLNFEWSPHAGPGPEKWMKSFNLLKEYKQQNGHVKVPIKHIEQGFKLGSWLKTQITQYRNKQDGKQPALCDDRARMLEEIGVQWGQKRLTTPWDARYEDLLDFKRRFGHVNVPWQRAFSFSNQWKENISLAQWVNSQRKKYKDLSDGKRNNLSAEQVSRLNSIGFKWSTGGRGRYNQEEETNTPVNPTPPQDENATEPANDQVTAAPVPNPNYASGSSSSGHDAPFYPPPPQYFTRFPVVDPQLFNEHYANAQRFAQQAHQNNDPNLSYLQYAYHMNQLNHQFNNPANSQMREQMNQMFAGVVHGNGANGPGTFNGHSTGHSIGNSS</sequence>
<feature type="domain" description="Helicase-associated" evidence="3">
    <location>
        <begin position="340"/>
        <end position="414"/>
    </location>
</feature>
<feature type="region of interest" description="Disordered" evidence="2">
    <location>
        <begin position="417"/>
        <end position="478"/>
    </location>
</feature>
<dbReference type="PANTHER" id="PTHR33418">
    <property type="entry name" value="HELICASE-ASSOCIATED"/>
    <property type="match status" value="1"/>
</dbReference>
<accession>A0ABD3PC80</accession>
<organism evidence="4 5">
    <name type="scientific">Cyclotella atomus</name>
    <dbReference type="NCBI Taxonomy" id="382360"/>
    <lineage>
        <taxon>Eukaryota</taxon>
        <taxon>Sar</taxon>
        <taxon>Stramenopiles</taxon>
        <taxon>Ochrophyta</taxon>
        <taxon>Bacillariophyta</taxon>
        <taxon>Coscinodiscophyceae</taxon>
        <taxon>Thalassiosirophycidae</taxon>
        <taxon>Stephanodiscales</taxon>
        <taxon>Stephanodiscaceae</taxon>
        <taxon>Cyclotella</taxon>
    </lineage>
</organism>
<gene>
    <name evidence="4" type="ORF">ACHAWO_009536</name>
</gene>
<evidence type="ECO:0000313" key="5">
    <source>
        <dbReference type="Proteomes" id="UP001530400"/>
    </source>
</evidence>
<name>A0ABD3PC80_9STRA</name>
<dbReference type="InterPro" id="IPR005114">
    <property type="entry name" value="Helicase_assoc"/>
</dbReference>
<evidence type="ECO:0000313" key="4">
    <source>
        <dbReference type="EMBL" id="KAL3785750.1"/>
    </source>
</evidence>
<proteinExistence type="predicted"/>
<feature type="compositionally biased region" description="Basic and acidic residues" evidence="2">
    <location>
        <begin position="63"/>
        <end position="73"/>
    </location>
</feature>
<protein>
    <recommendedName>
        <fullName evidence="3">Helicase-associated domain-containing protein</fullName>
    </recommendedName>
</protein>
<dbReference type="Pfam" id="PF03457">
    <property type="entry name" value="HA"/>
    <property type="match status" value="3"/>
</dbReference>
<feature type="coiled-coil region" evidence="1">
    <location>
        <begin position="136"/>
        <end position="163"/>
    </location>
</feature>
<feature type="domain" description="Helicase-associated" evidence="3">
    <location>
        <begin position="180"/>
        <end position="253"/>
    </location>
</feature>
<dbReference type="AlphaFoldDB" id="A0ABD3PC80"/>
<dbReference type="Gene3D" id="6.10.140.530">
    <property type="match status" value="3"/>
</dbReference>
<comment type="caution">
    <text evidence="4">The sequence shown here is derived from an EMBL/GenBank/DDBJ whole genome shotgun (WGS) entry which is preliminary data.</text>
</comment>
<evidence type="ECO:0000256" key="1">
    <source>
        <dbReference type="SAM" id="Coils"/>
    </source>
</evidence>
<feature type="compositionally biased region" description="Acidic residues" evidence="2">
    <location>
        <begin position="81"/>
        <end position="90"/>
    </location>
</feature>
<feature type="domain" description="Helicase-associated" evidence="3">
    <location>
        <begin position="263"/>
        <end position="331"/>
    </location>
</feature>
<dbReference type="EMBL" id="JALLPJ020000679">
    <property type="protein sequence ID" value="KAL3785750.1"/>
    <property type="molecule type" value="Genomic_DNA"/>
</dbReference>
<evidence type="ECO:0000259" key="3">
    <source>
        <dbReference type="Pfam" id="PF03457"/>
    </source>
</evidence>
<dbReference type="PANTHER" id="PTHR33418:SF1">
    <property type="entry name" value="HELICASE-ASSOCIATED DOMAIN-CONTAINING PROTEIN"/>
    <property type="match status" value="1"/>
</dbReference>
<reference evidence="4 5" key="1">
    <citation type="submission" date="2024-10" db="EMBL/GenBank/DDBJ databases">
        <title>Updated reference genomes for cyclostephanoid diatoms.</title>
        <authorList>
            <person name="Roberts W.R."/>
            <person name="Alverson A.J."/>
        </authorList>
    </citation>
    <scope>NUCLEOTIDE SEQUENCE [LARGE SCALE GENOMIC DNA]</scope>
    <source>
        <strain evidence="4 5">AJA010-31</strain>
    </source>
</reference>